<keyword evidence="1" id="KW-1133">Transmembrane helix</keyword>
<gene>
    <name evidence="2" type="ORF">NT6N_35830</name>
</gene>
<dbReference type="EMBL" id="AP026866">
    <property type="protein sequence ID" value="BDS08543.1"/>
    <property type="molecule type" value="Genomic_DNA"/>
</dbReference>
<evidence type="ECO:0008006" key="3">
    <source>
        <dbReference type="Google" id="ProtNLM"/>
    </source>
</evidence>
<keyword evidence="1" id="KW-0472">Membrane</keyword>
<feature type="transmembrane region" description="Helical" evidence="1">
    <location>
        <begin position="21"/>
        <end position="46"/>
    </location>
</feature>
<proteinExistence type="predicted"/>
<organism evidence="2">
    <name type="scientific">Oceaniferula spumae</name>
    <dbReference type="NCBI Taxonomy" id="2979115"/>
    <lineage>
        <taxon>Bacteria</taxon>
        <taxon>Pseudomonadati</taxon>
        <taxon>Verrucomicrobiota</taxon>
        <taxon>Verrucomicrobiia</taxon>
        <taxon>Verrucomicrobiales</taxon>
        <taxon>Verrucomicrobiaceae</taxon>
        <taxon>Oceaniferula</taxon>
    </lineage>
</organism>
<evidence type="ECO:0000313" key="2">
    <source>
        <dbReference type="EMBL" id="BDS08543.1"/>
    </source>
</evidence>
<sequence length="1228" mass="135548">MIILKTRSRASNPNALLGSRSVVAGGFALIATISVMVLMVMVALAMTTLATMESRSSTQESAQKEAMANARLALMMAIGELQKHTGPDQRVTAEADILDSSGFAGWQASKDKQHYVGVYSTEEWHKRDNDGLRGSLKTYHPDRNKDAFQRWLTSGTPEQVEALDFVKSPIDQDGFVQVLGKGTTSDDPDNFVFVPTQELTDSNGGTTGRIGWWVGDQGVKARVNLSDSRKGAASDWDRRFALAAPATTGVVNIGGLENLDPATTATEELYRMMTQSQIPLVSSASVTQEVAKSLYYDVSTYSRAVLADVALGGLKRDLSLPFELPTLDAPTSGDWDYPLNQTDLVDQQDQDFNSIWEFSNSGDQNAEWSSIYWPASYRPHWWANKLGYCFLYPDPNGGTDATGKKRYLRGPTWQSLRNHYRSYKREYEKLSSGDVSRRGWMAPGDSRTWLAQPYQPYSHWHNSRGEHLLSTTYVGAKGGADTLLSPDLFDPFYRFGSHRGRPWNNLGHDTLGRSPIMTKVGLVLSHQSHPYGSGRRLELVMNAVGTVWNPYNVPIEFESIFANLDLKGMKWNFTRKRSNGTDIELAIDPQQISFGREKYFPFQHFRLGVTAESNPNYPFTSTRPSKLIRLNPGECRTFALNFNTPKPYIWGNMTAAPGSFANNWEGGMSLRFTNKWHVETGDKFKFELLPQENEKISLETYLGYFQQTNGGFANPFDANQQGTAFKDLPELSSLHIASAADILEGGTKVEKLLSNFTNDQEAICYIEFRMRASDSSPRGVLGEFDPRAIVNHSYSMGPGEKGSVPGNWDVTAATVSDFDLMQAGIGDRNNGFWGSSHEGNGETHVVAFEVPDAPLTNLAALQHCQTGSNGWDVSYAIGNSLPHPSVPQTALVEQISTDSAYKTTLYDMSYLTNQGLWDSYYFSGIQLGDDPSDSGDTAEAVMEQLLDSTLPNPLANKRLVLTGTPSGMTEDRRLKELTHYRWMARHLMLDGAANINSTRVEAWKAWLSSLNGADVDQVSETGNLSVSSGEKTPFVRSSVSGGAEGEQWRGYVRLSDADIENLAELIVEEVKKRGPFLSVADFVNRRLASDETGEMGVLQAALEKSGLDTGSDAEKGIPGTIKQGDILNSLGATITARSDTFVIRAYGESVSSNDPDRVLARAWCEAVVQRMPTLVSDSGQLLKKPNPAYPGNDPAGTDAYIDNDAITARQFGREYRIISFRWLNAEEV</sequence>
<dbReference type="AlphaFoldDB" id="A0AAT9FRE0"/>
<name>A0AAT9FRE0_9BACT</name>
<accession>A0AAT9FRE0</accession>
<dbReference type="KEGG" id="osu:NT6N_35830"/>
<protein>
    <recommendedName>
        <fullName evidence="3">Verru_Chthon cassette protein A</fullName>
    </recommendedName>
</protein>
<reference evidence="2" key="1">
    <citation type="submission" date="2024-07" db="EMBL/GenBank/DDBJ databases">
        <title>Complete genome sequence of Verrucomicrobiaceae bacterium NT6N.</title>
        <authorList>
            <person name="Huang C."/>
            <person name="Takami H."/>
            <person name="Hamasaki K."/>
        </authorList>
    </citation>
    <scope>NUCLEOTIDE SEQUENCE</scope>
    <source>
        <strain evidence="2">NT6N</strain>
    </source>
</reference>
<keyword evidence="1" id="KW-0812">Transmembrane</keyword>
<evidence type="ECO:0000256" key="1">
    <source>
        <dbReference type="SAM" id="Phobius"/>
    </source>
</evidence>